<dbReference type="STRING" id="78915.A0A4P9XPY5"/>
<feature type="compositionally biased region" description="Low complexity" evidence="4">
    <location>
        <begin position="281"/>
        <end position="293"/>
    </location>
</feature>
<evidence type="ECO:0000313" key="5">
    <source>
        <dbReference type="EMBL" id="RKP08085.1"/>
    </source>
</evidence>
<evidence type="ECO:0000313" key="6">
    <source>
        <dbReference type="Proteomes" id="UP000271241"/>
    </source>
</evidence>
<keyword evidence="2" id="KW-0344">Guanine-nucleotide releasing factor</keyword>
<dbReference type="InterPro" id="IPR019318">
    <property type="entry name" value="Gua_nucleotide_exch_fac_Ric8"/>
</dbReference>
<feature type="region of interest" description="Disordered" evidence="4">
    <location>
        <begin position="243"/>
        <end position="295"/>
    </location>
</feature>
<sequence>MERYVHADNRRAGGDLGDEAGLRAVLTAIEQAAATTGTSYAFVGIKQRFVEQLLGDLANDSVWSTWSADVRASALRALKVQCRERLGANKLFEPEISNLIPDHTIPNYSVLPPHMHYRDSEWEREAIKCVANTMLLDDKMRGQFANTGGVDGVCDLLQHYAWQRKTICMESKFIMLRLLFLITVTDMEQCRYLADDLCIATILEQFLQPDFTDAISLMATSECLKLLYNLLIHLPKTINTLGAVTPKSSGSRPGTPGRSASSSSQDSDEASEMRRLQQPPSSSSSSSSKSKSSTLAKLHRRFLWPASLRNSSRRSSTDGSQTEDEEERKRKDQERIQRRVAIRFERLLPPILALLLQYTPTPADPLGPPTSHAIHALLHFPVDAFRSVWFPATSPQPYAVIDRLITVTDLAVSERNLDGGANERKLDEPIMPLITLLMSLARGDAEAKRRIKHALVPETFDRSKPVHKGDALSARIIRCLTASFLSKSRNVVGELLYVLHDENADALVDRVGFGNVAGFFVMRGIQFKAPTEAPVDTTGRAVNPVTGQRFSDERATPLAEMSREEKEREAERLFTLFDRLNRTGVVKVVNPLQQAVASGRFQQLDSSDDDDDDDDDIDDDADDDDDDDDENVDADINGRVGAMASSSRADRMRADSVATNLDSELETENLCVPSDSESDDDKQDRALSSVKSATEHAEGIPEKKLSTKEVSNAAASQQDQSADKPMLVASSATSSKETPKTQ</sequence>
<dbReference type="OrthoDB" id="5585685at2759"/>
<evidence type="ECO:0000256" key="4">
    <source>
        <dbReference type="SAM" id="MobiDB-lite"/>
    </source>
</evidence>
<dbReference type="Proteomes" id="UP000271241">
    <property type="component" value="Unassembled WGS sequence"/>
</dbReference>
<dbReference type="Pfam" id="PF10165">
    <property type="entry name" value="Ric8"/>
    <property type="match status" value="1"/>
</dbReference>
<dbReference type="GO" id="GO:0005737">
    <property type="term" value="C:cytoplasm"/>
    <property type="evidence" value="ECO:0007669"/>
    <property type="project" value="TreeGrafter"/>
</dbReference>
<dbReference type="PANTHER" id="PTHR12425:SF5">
    <property type="entry name" value="SYNEMBRYN"/>
    <property type="match status" value="1"/>
</dbReference>
<gene>
    <name evidence="5" type="ORF">THASP1DRAFT_23869</name>
</gene>
<feature type="compositionally biased region" description="Basic and acidic residues" evidence="4">
    <location>
        <begin position="693"/>
        <end position="707"/>
    </location>
</feature>
<feature type="compositionally biased region" description="Polar residues" evidence="4">
    <location>
        <begin position="309"/>
        <end position="320"/>
    </location>
</feature>
<evidence type="ECO:0000256" key="1">
    <source>
        <dbReference type="ARBA" id="ARBA00009049"/>
    </source>
</evidence>
<dbReference type="GO" id="GO:0005085">
    <property type="term" value="F:guanyl-nucleotide exchange factor activity"/>
    <property type="evidence" value="ECO:0007669"/>
    <property type="project" value="UniProtKB-KW"/>
</dbReference>
<feature type="compositionally biased region" description="Acidic residues" evidence="4">
    <location>
        <begin position="606"/>
        <end position="633"/>
    </location>
</feature>
<keyword evidence="3" id="KW-0143">Chaperone</keyword>
<accession>A0A4P9XPY5</accession>
<organism evidence="5 6">
    <name type="scientific">Thamnocephalis sphaerospora</name>
    <dbReference type="NCBI Taxonomy" id="78915"/>
    <lineage>
        <taxon>Eukaryota</taxon>
        <taxon>Fungi</taxon>
        <taxon>Fungi incertae sedis</taxon>
        <taxon>Zoopagomycota</taxon>
        <taxon>Zoopagomycotina</taxon>
        <taxon>Zoopagomycetes</taxon>
        <taxon>Zoopagales</taxon>
        <taxon>Sigmoideomycetaceae</taxon>
        <taxon>Thamnocephalis</taxon>
    </lineage>
</organism>
<dbReference type="GO" id="GO:0001965">
    <property type="term" value="F:G-protein alpha-subunit binding"/>
    <property type="evidence" value="ECO:0007669"/>
    <property type="project" value="TreeGrafter"/>
</dbReference>
<feature type="region of interest" description="Disordered" evidence="4">
    <location>
        <begin position="538"/>
        <end position="565"/>
    </location>
</feature>
<reference evidence="6" key="1">
    <citation type="journal article" date="2018" name="Nat. Microbiol.">
        <title>Leveraging single-cell genomics to expand the fungal tree of life.</title>
        <authorList>
            <person name="Ahrendt S.R."/>
            <person name="Quandt C.A."/>
            <person name="Ciobanu D."/>
            <person name="Clum A."/>
            <person name="Salamov A."/>
            <person name="Andreopoulos B."/>
            <person name="Cheng J.F."/>
            <person name="Woyke T."/>
            <person name="Pelin A."/>
            <person name="Henrissat B."/>
            <person name="Reynolds N.K."/>
            <person name="Benny G.L."/>
            <person name="Smith M.E."/>
            <person name="James T.Y."/>
            <person name="Grigoriev I.V."/>
        </authorList>
    </citation>
    <scope>NUCLEOTIDE SEQUENCE [LARGE SCALE GENOMIC DNA]</scope>
    <source>
        <strain evidence="6">RSA 1356</strain>
    </source>
</reference>
<dbReference type="EMBL" id="KZ992640">
    <property type="protein sequence ID" value="RKP08085.1"/>
    <property type="molecule type" value="Genomic_DNA"/>
</dbReference>
<feature type="compositionally biased region" description="Low complexity" evidence="4">
    <location>
        <begin position="634"/>
        <end position="647"/>
    </location>
</feature>
<dbReference type="GO" id="GO:0007186">
    <property type="term" value="P:G protein-coupled receptor signaling pathway"/>
    <property type="evidence" value="ECO:0007669"/>
    <property type="project" value="TreeGrafter"/>
</dbReference>
<dbReference type="AlphaFoldDB" id="A0A4P9XPY5"/>
<feature type="compositionally biased region" description="Basic and acidic residues" evidence="4">
    <location>
        <begin position="550"/>
        <end position="565"/>
    </location>
</feature>
<dbReference type="PANTHER" id="PTHR12425">
    <property type="entry name" value="SYNEMBRYN"/>
    <property type="match status" value="1"/>
</dbReference>
<keyword evidence="6" id="KW-1185">Reference proteome</keyword>
<name>A0A4P9XPY5_9FUNG</name>
<protein>
    <submittedName>
        <fullName evidence="5">Guanine nucleotide exchange factor synembryn-domain-containing protein</fullName>
    </submittedName>
</protein>
<evidence type="ECO:0000256" key="2">
    <source>
        <dbReference type="ARBA" id="ARBA00022658"/>
    </source>
</evidence>
<comment type="similarity">
    <text evidence="1">Belongs to the synembryn family.</text>
</comment>
<feature type="compositionally biased region" description="Low complexity" evidence="4">
    <location>
        <begin position="245"/>
        <end position="265"/>
    </location>
</feature>
<proteinExistence type="inferred from homology"/>
<evidence type="ECO:0000256" key="3">
    <source>
        <dbReference type="ARBA" id="ARBA00023186"/>
    </source>
</evidence>
<feature type="region of interest" description="Disordered" evidence="4">
    <location>
        <begin position="599"/>
        <end position="742"/>
    </location>
</feature>
<feature type="region of interest" description="Disordered" evidence="4">
    <location>
        <begin position="309"/>
        <end position="334"/>
    </location>
</feature>